<comment type="function">
    <text evidence="3 17">General (non sugar-specific) component of the phosphoenolpyruvate-dependent sugar phosphotransferase system (sugar PTS). This major carbohydrate active-transport system catalyzes the phosphorylation of incoming sugar substrates concomitantly with their translocation across the cell membrane. Enzyme I transfers the phosphoryl group from phosphoenolpyruvate (PEP) to the phosphoryl carrier protein (HPr).</text>
</comment>
<evidence type="ECO:0000256" key="11">
    <source>
        <dbReference type="ARBA" id="ARBA00022679"/>
    </source>
</evidence>
<evidence type="ECO:0000256" key="2">
    <source>
        <dbReference type="ARBA" id="ARBA00001946"/>
    </source>
</evidence>
<comment type="subcellular location">
    <subcellularLocation>
        <location evidence="4 17">Cytoplasm</location>
    </subcellularLocation>
</comment>
<evidence type="ECO:0000256" key="7">
    <source>
        <dbReference type="ARBA" id="ARBA00016544"/>
    </source>
</evidence>
<dbReference type="InterPro" id="IPR023151">
    <property type="entry name" value="PEP_util_CS"/>
</dbReference>
<keyword evidence="10 17" id="KW-0762">Sugar transport</keyword>
<dbReference type="InterPro" id="IPR008731">
    <property type="entry name" value="PTS_EIN"/>
</dbReference>
<dbReference type="OrthoDB" id="9765468at2"/>
<comment type="cofactor">
    <cofactor evidence="2 17 20">
        <name>Mg(2+)</name>
        <dbReference type="ChEBI" id="CHEBI:18420"/>
    </cofactor>
</comment>
<evidence type="ECO:0000313" key="25">
    <source>
        <dbReference type="Proteomes" id="UP000094849"/>
    </source>
</evidence>
<dbReference type="Pfam" id="PF02896">
    <property type="entry name" value="PEP-utilizers_C"/>
    <property type="match status" value="1"/>
</dbReference>
<keyword evidence="14 17" id="KW-0418">Kinase</keyword>
<evidence type="ECO:0000256" key="3">
    <source>
        <dbReference type="ARBA" id="ARBA00002728"/>
    </source>
</evidence>
<dbReference type="Pfam" id="PF00391">
    <property type="entry name" value="PEP-utilizers"/>
    <property type="match status" value="1"/>
</dbReference>
<evidence type="ECO:0000256" key="12">
    <source>
        <dbReference type="ARBA" id="ARBA00022683"/>
    </source>
</evidence>
<proteinExistence type="inferred from homology"/>
<feature type="binding site" evidence="19">
    <location>
        <begin position="461"/>
        <end position="462"/>
    </location>
    <ligand>
        <name>phosphoenolpyruvate</name>
        <dbReference type="ChEBI" id="CHEBI:58702"/>
    </ligand>
</feature>
<dbReference type="GO" id="GO:0046872">
    <property type="term" value="F:metal ion binding"/>
    <property type="evidence" value="ECO:0007669"/>
    <property type="project" value="UniProtKB-KW"/>
</dbReference>
<dbReference type="PANTHER" id="PTHR46244:SF3">
    <property type="entry name" value="PHOSPHOENOLPYRUVATE-PROTEIN PHOSPHOTRANSFERASE"/>
    <property type="match status" value="1"/>
</dbReference>
<evidence type="ECO:0000256" key="15">
    <source>
        <dbReference type="ARBA" id="ARBA00022842"/>
    </source>
</evidence>
<dbReference type="PROSITE" id="PS00742">
    <property type="entry name" value="PEP_ENZYMES_2"/>
    <property type="match status" value="1"/>
</dbReference>
<organism evidence="24 25">
    <name type="scientific">Candidatus Thiodiazotropha endoloripes</name>
    <dbReference type="NCBI Taxonomy" id="1818881"/>
    <lineage>
        <taxon>Bacteria</taxon>
        <taxon>Pseudomonadati</taxon>
        <taxon>Pseudomonadota</taxon>
        <taxon>Gammaproteobacteria</taxon>
        <taxon>Chromatiales</taxon>
        <taxon>Sedimenticolaceae</taxon>
        <taxon>Candidatus Thiodiazotropha</taxon>
    </lineage>
</organism>
<keyword evidence="11 17" id="KW-0808">Transferase</keyword>
<evidence type="ECO:0000256" key="17">
    <source>
        <dbReference type="PIRNR" id="PIRNR000732"/>
    </source>
</evidence>
<evidence type="ECO:0000256" key="18">
    <source>
        <dbReference type="PIRSR" id="PIRSR000732-1"/>
    </source>
</evidence>
<evidence type="ECO:0000256" key="14">
    <source>
        <dbReference type="ARBA" id="ARBA00022777"/>
    </source>
</evidence>
<dbReference type="Pfam" id="PF05524">
    <property type="entry name" value="PEP-utilisers_N"/>
    <property type="match status" value="1"/>
</dbReference>
<protein>
    <recommendedName>
        <fullName evidence="7 17">Phosphoenolpyruvate-protein phosphotransferase</fullName>
        <ecNumber evidence="6 17">2.7.3.9</ecNumber>
    </recommendedName>
    <alternativeName>
        <fullName evidence="16 17">Phosphotransferase system, enzyme I</fullName>
    </alternativeName>
</protein>
<feature type="binding site" evidence="19">
    <location>
        <position position="336"/>
    </location>
    <ligand>
        <name>phosphoenolpyruvate</name>
        <dbReference type="ChEBI" id="CHEBI:58702"/>
    </ligand>
</feature>
<evidence type="ECO:0000256" key="8">
    <source>
        <dbReference type="ARBA" id="ARBA00022448"/>
    </source>
</evidence>
<evidence type="ECO:0000259" key="22">
    <source>
        <dbReference type="Pfam" id="PF02896"/>
    </source>
</evidence>
<dbReference type="SUPFAM" id="SSF47831">
    <property type="entry name" value="Enzyme I of the PEP:sugar phosphotransferase system HPr-binding (sub)domain"/>
    <property type="match status" value="1"/>
</dbReference>
<evidence type="ECO:0000256" key="1">
    <source>
        <dbReference type="ARBA" id="ARBA00000683"/>
    </source>
</evidence>
<gene>
    <name evidence="24" type="ORF">A3196_02765</name>
</gene>
<keyword evidence="24" id="KW-0670">Pyruvate</keyword>
<dbReference type="PRINTS" id="PR01736">
    <property type="entry name" value="PHPHTRNFRASE"/>
</dbReference>
<evidence type="ECO:0000256" key="13">
    <source>
        <dbReference type="ARBA" id="ARBA00022723"/>
    </source>
</evidence>
<feature type="binding site" evidence="19">
    <location>
        <position position="472"/>
    </location>
    <ligand>
        <name>phosphoenolpyruvate</name>
        <dbReference type="ChEBI" id="CHEBI:58702"/>
    </ligand>
</feature>
<dbReference type="InterPro" id="IPR015813">
    <property type="entry name" value="Pyrv/PenolPyrv_kinase-like_dom"/>
</dbReference>
<dbReference type="InterPro" id="IPR050499">
    <property type="entry name" value="PEP-utilizing_PTS_enzyme"/>
</dbReference>
<feature type="binding site" evidence="19">
    <location>
        <position position="300"/>
    </location>
    <ligand>
        <name>phosphoenolpyruvate</name>
        <dbReference type="ChEBI" id="CHEBI:58702"/>
    </ligand>
</feature>
<evidence type="ECO:0000256" key="9">
    <source>
        <dbReference type="ARBA" id="ARBA00022490"/>
    </source>
</evidence>
<dbReference type="AlphaFoldDB" id="A0A1E2UM74"/>
<evidence type="ECO:0000259" key="21">
    <source>
        <dbReference type="Pfam" id="PF00391"/>
    </source>
</evidence>
<keyword evidence="25" id="KW-1185">Reference proteome</keyword>
<dbReference type="InterPro" id="IPR040442">
    <property type="entry name" value="Pyrv_kinase-like_dom_sf"/>
</dbReference>
<dbReference type="EC" id="2.7.3.9" evidence="6 17"/>
<dbReference type="RefSeq" id="WP_069003503.1">
    <property type="nucleotide sequence ID" value="NZ_LVJW01000006.1"/>
</dbReference>
<dbReference type="Proteomes" id="UP000094849">
    <property type="component" value="Unassembled WGS sequence"/>
</dbReference>
<dbReference type="GO" id="GO:0008965">
    <property type="term" value="F:phosphoenolpyruvate-protein phosphotransferase activity"/>
    <property type="evidence" value="ECO:0007669"/>
    <property type="project" value="UniProtKB-EC"/>
</dbReference>
<evidence type="ECO:0000256" key="6">
    <source>
        <dbReference type="ARBA" id="ARBA00012232"/>
    </source>
</evidence>
<dbReference type="InterPro" id="IPR024692">
    <property type="entry name" value="PTS_EI"/>
</dbReference>
<dbReference type="EMBL" id="LVJZ01000003">
    <property type="protein sequence ID" value="ODB95769.1"/>
    <property type="molecule type" value="Genomic_DNA"/>
</dbReference>
<comment type="catalytic activity">
    <reaction evidence="1 17">
        <text>L-histidyl-[protein] + phosphoenolpyruvate = N(pros)-phospho-L-histidyl-[protein] + pyruvate</text>
        <dbReference type="Rhea" id="RHEA:23880"/>
        <dbReference type="Rhea" id="RHEA-COMP:9745"/>
        <dbReference type="Rhea" id="RHEA-COMP:9746"/>
        <dbReference type="ChEBI" id="CHEBI:15361"/>
        <dbReference type="ChEBI" id="CHEBI:29979"/>
        <dbReference type="ChEBI" id="CHEBI:58702"/>
        <dbReference type="ChEBI" id="CHEBI:64837"/>
        <dbReference type="EC" id="2.7.3.9"/>
    </reaction>
</comment>
<dbReference type="NCBIfam" id="TIGR01417">
    <property type="entry name" value="PTS_I_fam"/>
    <property type="match status" value="1"/>
</dbReference>
<evidence type="ECO:0000256" key="19">
    <source>
        <dbReference type="PIRSR" id="PIRSR000732-2"/>
    </source>
</evidence>
<feature type="active site" description="Tele-phosphohistidine intermediate" evidence="18">
    <location>
        <position position="193"/>
    </location>
</feature>
<comment type="similarity">
    <text evidence="5 17">Belongs to the PEP-utilizing enzyme family.</text>
</comment>
<dbReference type="PANTHER" id="PTHR46244">
    <property type="entry name" value="PHOSPHOENOLPYRUVATE-PROTEIN PHOSPHOTRANSFERASE"/>
    <property type="match status" value="1"/>
</dbReference>
<name>A0A1E2UM74_9GAMM</name>
<dbReference type="InterPro" id="IPR036618">
    <property type="entry name" value="PtsI_HPr-bd_sf"/>
</dbReference>
<evidence type="ECO:0000256" key="5">
    <source>
        <dbReference type="ARBA" id="ARBA00007837"/>
    </source>
</evidence>
<feature type="binding site" evidence="20">
    <location>
        <position position="438"/>
    </location>
    <ligand>
        <name>Mg(2+)</name>
        <dbReference type="ChEBI" id="CHEBI:18420"/>
    </ligand>
</feature>
<dbReference type="Gene3D" id="3.50.30.10">
    <property type="entry name" value="Phosphohistidine domain"/>
    <property type="match status" value="1"/>
</dbReference>
<reference evidence="24 25" key="1">
    <citation type="submission" date="2016-03" db="EMBL/GenBank/DDBJ databases">
        <title>Chemosynthetic sulphur-oxidizing symbionts of marine invertebrate animals are capable of nitrogen fixation.</title>
        <authorList>
            <person name="Petersen J.M."/>
            <person name="Kemper A."/>
            <person name="Gruber-Vodicka H."/>
            <person name="Cardini U."/>
            <person name="Geest Mvander."/>
            <person name="Kleiner M."/>
            <person name="Bulgheresi S."/>
            <person name="Fussmann M."/>
            <person name="Herbold C."/>
            <person name="Seah B.K.B."/>
            <person name="Antony C.Paul."/>
            <person name="Liu D."/>
            <person name="Belitz A."/>
            <person name="Weber M."/>
        </authorList>
    </citation>
    <scope>NUCLEOTIDE SEQUENCE [LARGE SCALE GENOMIC DNA]</scope>
    <source>
        <strain evidence="24">G_D</strain>
    </source>
</reference>
<dbReference type="Gene3D" id="3.20.20.60">
    <property type="entry name" value="Phosphoenolpyruvate-binding domains"/>
    <property type="match status" value="1"/>
</dbReference>
<dbReference type="InterPro" id="IPR006318">
    <property type="entry name" value="PTS_EI-like"/>
</dbReference>
<dbReference type="GO" id="GO:0005737">
    <property type="term" value="C:cytoplasm"/>
    <property type="evidence" value="ECO:0007669"/>
    <property type="project" value="UniProtKB-SubCell"/>
</dbReference>
<keyword evidence="9 17" id="KW-0963">Cytoplasm</keyword>
<comment type="caution">
    <text evidence="24">The sequence shown here is derived from an EMBL/GenBank/DDBJ whole genome shotgun (WGS) entry which is preliminary data.</text>
</comment>
<dbReference type="InterPro" id="IPR008279">
    <property type="entry name" value="PEP-util_enz_mobile_dom"/>
</dbReference>
<dbReference type="InterPro" id="IPR000121">
    <property type="entry name" value="PEP_util_C"/>
</dbReference>
<keyword evidence="13 17" id="KW-0479">Metal-binding</keyword>
<dbReference type="Gene3D" id="1.10.274.10">
    <property type="entry name" value="PtsI, HPr-binding domain"/>
    <property type="match status" value="1"/>
</dbReference>
<evidence type="ECO:0000256" key="10">
    <source>
        <dbReference type="ARBA" id="ARBA00022597"/>
    </source>
</evidence>
<accession>A0A1E2UM74</accession>
<feature type="domain" description="PEP-utilising enzyme mobile" evidence="21">
    <location>
        <begin position="158"/>
        <end position="229"/>
    </location>
</feature>
<feature type="domain" description="PEP-utilising enzyme C-terminal" evidence="22">
    <location>
        <begin position="256"/>
        <end position="548"/>
    </location>
</feature>
<dbReference type="GO" id="GO:0009401">
    <property type="term" value="P:phosphoenolpyruvate-dependent sugar phosphotransferase system"/>
    <property type="evidence" value="ECO:0007669"/>
    <property type="project" value="UniProtKB-KW"/>
</dbReference>
<evidence type="ECO:0000313" key="24">
    <source>
        <dbReference type="EMBL" id="ODB95769.1"/>
    </source>
</evidence>
<evidence type="ECO:0000256" key="20">
    <source>
        <dbReference type="PIRSR" id="PIRSR000732-3"/>
    </source>
</evidence>
<dbReference type="STRING" id="1818881.A3196_02765"/>
<evidence type="ECO:0000259" key="23">
    <source>
        <dbReference type="Pfam" id="PF05524"/>
    </source>
</evidence>
<feature type="binding site" evidence="20">
    <location>
        <position position="462"/>
    </location>
    <ligand>
        <name>Mg(2+)</name>
        <dbReference type="ChEBI" id="CHEBI:18420"/>
    </ligand>
</feature>
<feature type="domain" description="Phosphotransferase system enzyme I N-terminal" evidence="23">
    <location>
        <begin position="9"/>
        <end position="131"/>
    </location>
</feature>
<dbReference type="GO" id="GO:0016301">
    <property type="term" value="F:kinase activity"/>
    <property type="evidence" value="ECO:0007669"/>
    <property type="project" value="UniProtKB-KW"/>
</dbReference>
<sequence length="579" mass="65004">MTLSCQGIGIKTTREVAIGEAYLLQHGVPEIIHREIPQERVEAEIDRFESALLTTTSHLRSVRDQIPSDTAQDISEFIDTHLLMLEDNAISQATVSLIRQKLYSAEWALQVRRDELVRVFDEMDDPYLRTRKDDVNHVVGHVQFVLAGGKPEQRGDLKGRVVVARDLTPAETIMMKNQGVAAFITEFGGPLSHTAILARSLGIPAVVGVHQATVLFRQGEPLVVDGAQGVVLADPTERILDYYRQRIESRRIREVELRQQVDLPALTTDGERISLYSNIELPDDIPVTMENRADGVGLFRTEFLYMNRTTPPTEEEQYGVYVDAVKGLNGIPLTIRTLDLGVDKTTDTMADSGCMPAINPALGLRAIRLCLKEPELFIPQLRAILRASAEGPVRLMIPMLSGVQELKQVLAIIDKTKQDLIDEEVAFDREIPIGGMIEVPAAALAARRFAHYLDFLSIGTNDLIQYTLAVDRMDEEVNFLFDPLHPAVLMLIRYTIEAAQDADIPVSMCGEMAGDPRYVRLLLGLGLRELSMQPSALLETRELIRQCNLFDLQQKTRIFMEELEDNDDEHLFDRIFLEV</sequence>
<feature type="active site" description="Proton donor" evidence="18">
    <location>
        <position position="509"/>
    </location>
</feature>
<dbReference type="SUPFAM" id="SSF51621">
    <property type="entry name" value="Phosphoenolpyruvate/pyruvate domain"/>
    <property type="match status" value="1"/>
</dbReference>
<evidence type="ECO:0000256" key="16">
    <source>
        <dbReference type="ARBA" id="ARBA00033235"/>
    </source>
</evidence>
<evidence type="ECO:0000256" key="4">
    <source>
        <dbReference type="ARBA" id="ARBA00004496"/>
    </source>
</evidence>
<keyword evidence="12 17" id="KW-0598">Phosphotransferase system</keyword>
<dbReference type="SUPFAM" id="SSF52009">
    <property type="entry name" value="Phosphohistidine domain"/>
    <property type="match status" value="1"/>
</dbReference>
<dbReference type="InterPro" id="IPR036637">
    <property type="entry name" value="Phosphohistidine_dom_sf"/>
</dbReference>
<keyword evidence="8 17" id="KW-0813">Transport</keyword>
<keyword evidence="15 17" id="KW-0460">Magnesium</keyword>
<dbReference type="PIRSF" id="PIRSF000732">
    <property type="entry name" value="PTS_enzyme_I"/>
    <property type="match status" value="1"/>
</dbReference>